<evidence type="ECO:0000259" key="1">
    <source>
        <dbReference type="Pfam" id="PF00905"/>
    </source>
</evidence>
<dbReference type="GO" id="GO:0071555">
    <property type="term" value="P:cell wall organization"/>
    <property type="evidence" value="ECO:0007669"/>
    <property type="project" value="TreeGrafter"/>
</dbReference>
<dbReference type="GO" id="GO:0071972">
    <property type="term" value="F:peptidoglycan L,D-transpeptidase activity"/>
    <property type="evidence" value="ECO:0007669"/>
    <property type="project" value="TreeGrafter"/>
</dbReference>
<dbReference type="PANTHER" id="PTHR30627">
    <property type="entry name" value="PEPTIDOGLYCAN D,D-TRANSPEPTIDASE"/>
    <property type="match status" value="1"/>
</dbReference>
<dbReference type="InterPro" id="IPR050515">
    <property type="entry name" value="Beta-lactam/transpept"/>
</dbReference>
<sequence>MNRFSSTFAPGSTIKALTAAIALENGVDPKESINIQGKTWAKSTWKDHSITRVSDPGVPIDMEKALIYSDNIYFAQKALGLGKEKFTNGLKAFGFDESLNYDYPIKASSIGKIDSEGRLADAGYGQAQVQMSTLHLAMTYSAFLNEGNIPAPFLITGDKIEKKIWKENAISADQANQVTKMLTQVVEHPKGKRTWNS</sequence>
<dbReference type="Proteomes" id="UP000680045">
    <property type="component" value="Unassembled WGS sequence"/>
</dbReference>
<proteinExistence type="predicted"/>
<evidence type="ECO:0000313" key="3">
    <source>
        <dbReference type="Proteomes" id="UP000680045"/>
    </source>
</evidence>
<dbReference type="GO" id="GO:0005886">
    <property type="term" value="C:plasma membrane"/>
    <property type="evidence" value="ECO:0007669"/>
    <property type="project" value="TreeGrafter"/>
</dbReference>
<organism evidence="2 3">
    <name type="scientific">Peribacillus frigoritolerans</name>
    <dbReference type="NCBI Taxonomy" id="450367"/>
    <lineage>
        <taxon>Bacteria</taxon>
        <taxon>Bacillati</taxon>
        <taxon>Bacillota</taxon>
        <taxon>Bacilli</taxon>
        <taxon>Bacillales</taxon>
        <taxon>Bacillaceae</taxon>
        <taxon>Peribacillus</taxon>
    </lineage>
</organism>
<dbReference type="AlphaFoldDB" id="A0A941FHZ4"/>
<dbReference type="InterPro" id="IPR012338">
    <property type="entry name" value="Beta-lactam/transpept-like"/>
</dbReference>
<dbReference type="EMBL" id="JAGTPW010000007">
    <property type="protein sequence ID" value="MBR8644349.1"/>
    <property type="molecule type" value="Genomic_DNA"/>
</dbReference>
<dbReference type="InterPro" id="IPR001460">
    <property type="entry name" value="PCN-bd_Tpept"/>
</dbReference>
<comment type="caution">
    <text evidence="2">The sequence shown here is derived from an EMBL/GenBank/DDBJ whole genome shotgun (WGS) entry which is preliminary data.</text>
</comment>
<dbReference type="Pfam" id="PF00905">
    <property type="entry name" value="Transpeptidase"/>
    <property type="match status" value="1"/>
</dbReference>
<reference evidence="2" key="1">
    <citation type="submission" date="2021-04" db="EMBL/GenBank/DDBJ databases">
        <title>Whole genome sequencing of Enterococci isolates from hospitalized patients.</title>
        <authorList>
            <person name="Ogoti B.M."/>
            <person name="Onyambu F.G."/>
        </authorList>
    </citation>
    <scope>NUCLEOTIDE SEQUENCE</scope>
    <source>
        <strain evidence="2">242</strain>
    </source>
</reference>
<dbReference type="GO" id="GO:0008658">
    <property type="term" value="F:penicillin binding"/>
    <property type="evidence" value="ECO:0007669"/>
    <property type="project" value="InterPro"/>
</dbReference>
<evidence type="ECO:0000313" key="2">
    <source>
        <dbReference type="EMBL" id="MBR8644349.1"/>
    </source>
</evidence>
<feature type="domain" description="Penicillin-binding protein transpeptidase" evidence="1">
    <location>
        <begin position="2"/>
        <end position="193"/>
    </location>
</feature>
<protein>
    <recommendedName>
        <fullName evidence="1">Penicillin-binding protein transpeptidase domain-containing protein</fullName>
    </recommendedName>
</protein>
<dbReference type="SUPFAM" id="SSF56601">
    <property type="entry name" value="beta-lactamase/transpeptidase-like"/>
    <property type="match status" value="1"/>
</dbReference>
<dbReference type="PANTHER" id="PTHR30627:SF25">
    <property type="entry name" value="PENICILLIN-BINDING PROTEIN 3"/>
    <property type="match status" value="1"/>
</dbReference>
<gene>
    <name evidence="2" type="ORF">KEH51_05965</name>
</gene>
<accession>A0A941FHZ4</accession>
<dbReference type="Gene3D" id="3.40.710.10">
    <property type="entry name" value="DD-peptidase/beta-lactamase superfamily"/>
    <property type="match status" value="1"/>
</dbReference>
<name>A0A941FHZ4_9BACI</name>